<organism evidence="1 2">
    <name type="scientific">Deinococcus aetherius</name>
    <dbReference type="NCBI Taxonomy" id="200252"/>
    <lineage>
        <taxon>Bacteria</taxon>
        <taxon>Thermotogati</taxon>
        <taxon>Deinococcota</taxon>
        <taxon>Deinococci</taxon>
        <taxon>Deinococcales</taxon>
        <taxon>Deinococcaceae</taxon>
        <taxon>Deinococcus</taxon>
    </lineage>
</organism>
<gene>
    <name evidence="1" type="ORF">DAETH_28630</name>
</gene>
<protein>
    <submittedName>
        <fullName evidence="1">Uncharacterized protein</fullName>
    </submittedName>
</protein>
<dbReference type="EMBL" id="AP026560">
    <property type="protein sequence ID" value="BDP42894.1"/>
    <property type="molecule type" value="Genomic_DNA"/>
</dbReference>
<keyword evidence="2" id="KW-1185">Reference proteome</keyword>
<dbReference type="RefSeq" id="WP_264775570.1">
    <property type="nucleotide sequence ID" value="NZ_AP026560.1"/>
</dbReference>
<reference evidence="1" key="1">
    <citation type="submission" date="2022-07" db="EMBL/GenBank/DDBJ databases">
        <title>Complete Genome Sequence of the Radioresistant Bacterium Deinococcus aetherius ST0316, Isolated from the Air Dust collected in Lower Stratosphere above Japan.</title>
        <authorList>
            <person name="Satoh K."/>
            <person name="Hagiwara K."/>
            <person name="Katsumata K."/>
            <person name="Kubo A."/>
            <person name="Yokobori S."/>
            <person name="Yamagishi A."/>
            <person name="Oono Y."/>
            <person name="Narumi I."/>
        </authorList>
    </citation>
    <scope>NUCLEOTIDE SEQUENCE</scope>
    <source>
        <strain evidence="1">ST0316</strain>
    </source>
</reference>
<proteinExistence type="predicted"/>
<dbReference type="Proteomes" id="UP001064971">
    <property type="component" value="Chromosome"/>
</dbReference>
<name>A0ABM8AGV0_9DEIO</name>
<evidence type="ECO:0000313" key="1">
    <source>
        <dbReference type="EMBL" id="BDP42894.1"/>
    </source>
</evidence>
<sequence length="124" mass="14417">MPDLAPTVTAPSFQDHPLAYYRWHLAHHAEMFVEFRRLADWYRVTKSDRRVSADMICHVMRFQAGLKATDDQFAVNNVLTPLYARLYKRQRPGANVETRTSQLDDLSEETWVELLALVPDEVTP</sequence>
<evidence type="ECO:0000313" key="2">
    <source>
        <dbReference type="Proteomes" id="UP001064971"/>
    </source>
</evidence>
<accession>A0ABM8AGV0</accession>